<evidence type="ECO:0000256" key="10">
    <source>
        <dbReference type="SAM" id="SignalP"/>
    </source>
</evidence>
<evidence type="ECO:0000259" key="11">
    <source>
        <dbReference type="Pfam" id="PF00593"/>
    </source>
</evidence>
<dbReference type="Pfam" id="PF07715">
    <property type="entry name" value="Plug"/>
    <property type="match status" value="1"/>
</dbReference>
<dbReference type="GO" id="GO:0009279">
    <property type="term" value="C:cell outer membrane"/>
    <property type="evidence" value="ECO:0007669"/>
    <property type="project" value="UniProtKB-SubCell"/>
</dbReference>
<evidence type="ECO:0000313" key="13">
    <source>
        <dbReference type="EMBL" id="MBB6094005.1"/>
    </source>
</evidence>
<keyword evidence="14" id="KW-1185">Reference proteome</keyword>
<keyword evidence="4 8" id="KW-0812">Transmembrane</keyword>
<keyword evidence="3 8" id="KW-1134">Transmembrane beta strand</keyword>
<dbReference type="AlphaFoldDB" id="A0A841HQ24"/>
<feature type="domain" description="TonB-dependent receptor-like beta-barrel" evidence="11">
    <location>
        <begin position="394"/>
        <end position="883"/>
    </location>
</feature>
<organism evidence="13 14">
    <name type="scientific">Povalibacter uvarum</name>
    <dbReference type="NCBI Taxonomy" id="732238"/>
    <lineage>
        <taxon>Bacteria</taxon>
        <taxon>Pseudomonadati</taxon>
        <taxon>Pseudomonadota</taxon>
        <taxon>Gammaproteobacteria</taxon>
        <taxon>Steroidobacterales</taxon>
        <taxon>Steroidobacteraceae</taxon>
        <taxon>Povalibacter</taxon>
    </lineage>
</organism>
<evidence type="ECO:0000256" key="9">
    <source>
        <dbReference type="RuleBase" id="RU003357"/>
    </source>
</evidence>
<dbReference type="Proteomes" id="UP000588068">
    <property type="component" value="Unassembled WGS sequence"/>
</dbReference>
<feature type="domain" description="TonB-dependent receptor plug" evidence="12">
    <location>
        <begin position="50"/>
        <end position="168"/>
    </location>
</feature>
<feature type="chain" id="PRO_5032491164" evidence="10">
    <location>
        <begin position="31"/>
        <end position="922"/>
    </location>
</feature>
<dbReference type="InterPro" id="IPR039426">
    <property type="entry name" value="TonB-dep_rcpt-like"/>
</dbReference>
<dbReference type="CDD" id="cd01347">
    <property type="entry name" value="ligand_gated_channel"/>
    <property type="match status" value="1"/>
</dbReference>
<comment type="similarity">
    <text evidence="8 9">Belongs to the TonB-dependent receptor family.</text>
</comment>
<evidence type="ECO:0000256" key="2">
    <source>
        <dbReference type="ARBA" id="ARBA00022448"/>
    </source>
</evidence>
<evidence type="ECO:0000256" key="3">
    <source>
        <dbReference type="ARBA" id="ARBA00022452"/>
    </source>
</evidence>
<dbReference type="InterPro" id="IPR012910">
    <property type="entry name" value="Plug_dom"/>
</dbReference>
<dbReference type="Gene3D" id="2.170.130.10">
    <property type="entry name" value="TonB-dependent receptor, plug domain"/>
    <property type="match status" value="1"/>
</dbReference>
<keyword evidence="6 8" id="KW-0472">Membrane</keyword>
<dbReference type="Pfam" id="PF00593">
    <property type="entry name" value="TonB_dep_Rec_b-barrel"/>
    <property type="match status" value="1"/>
</dbReference>
<name>A0A841HQ24_9GAMM</name>
<evidence type="ECO:0000313" key="14">
    <source>
        <dbReference type="Proteomes" id="UP000588068"/>
    </source>
</evidence>
<dbReference type="PANTHER" id="PTHR47234">
    <property type="match status" value="1"/>
</dbReference>
<evidence type="ECO:0000256" key="5">
    <source>
        <dbReference type="ARBA" id="ARBA00023077"/>
    </source>
</evidence>
<feature type="signal peptide" evidence="10">
    <location>
        <begin position="1"/>
        <end position="30"/>
    </location>
</feature>
<gene>
    <name evidence="13" type="ORF">HNQ60_002886</name>
</gene>
<sequence length="922" mass="97971">MSTNILSLRRAIHCTLLACVGVTSAPVAFAQDPSIQEIIVTGSRIRRVDDETASPVQVVDRKDIERTGATNIADVIRNVVQSDNQGSIPTAATGGFAAGSAGISLRGLGVNSTLVLVNGRRMASYGLADDGVRTFVDLNSIPFEAVERIEVLKDGGSAIYGSDAVAGVVNIILREKFDGVSISGESGVTQRGDGDTYRLSVMAGTTTDRFSGYVAVEGLEEKAIAQGDRGGYLGTHDLRPYGFFDSRQGAPYAGAGNYSPGVPAFSGSTPYGSVRVPGGQVQQRINLLPCPEVSSVTGVCVFDTIDYIQIAPEVERLNVMARGSFKFSDTLEAYAELGYFSSHVTALGSPGGVNDNGVYDPANPASPIVHTTVLPANHPDNPTGVARTLSLLTTMVGGRNGEQETEVFRGIAGLTGEIGADWEWDVGVGYIDNRLTDTNTGYIRHPVLQAALNSGQFRVDGALNSQELLNAISPTLVREPTSTVAMMDARISGSLIDLPGGRLGLAVGTEWRNEEVDTPPVPFTNTGEIVGLGYSAYSKDREVYAGYVEVDAPVTSMLGLNAALRYDHYDDYGSSMTPKVGVTFKPFSQLLLRGTYQEAFRAPGPAESGNSASFGFTNIGILTTGNPDLKPEEAQAYTFGVVYEPIQGTSVSVDYYRIDRDNEIVAADQAVVVGDLPVNGVPDSRIPGLIPNSYLFYDEFGDLATISAPFVNANKTNTDGFDLDVRQRFELGGAGTLTAALVWTHVLSFERQVPGGQAFEYAGTHGPYVLSAAGGTPADRGRLQLTWDYGNLSVTGAVGYVSSMDMIDHEGEELVDVGDGTYTTTTGEGYYVVADPAGKVCGVYNPDGSVPNGCKVDSFTTVDLRGSYVYGEAWEFSASIKNLLDEKPPFDPYTYGGLNYNPVFHQQGAIGRAFSVGLKYSF</sequence>
<keyword evidence="7 8" id="KW-0998">Cell outer membrane</keyword>
<dbReference type="PANTHER" id="PTHR47234:SF2">
    <property type="entry name" value="TONB-DEPENDENT RECEPTOR"/>
    <property type="match status" value="1"/>
</dbReference>
<comment type="subcellular location">
    <subcellularLocation>
        <location evidence="1 8">Cell outer membrane</location>
        <topology evidence="1 8">Multi-pass membrane protein</topology>
    </subcellularLocation>
</comment>
<keyword evidence="10" id="KW-0732">Signal</keyword>
<dbReference type="InterPro" id="IPR000531">
    <property type="entry name" value="Beta-barrel_TonB"/>
</dbReference>
<reference evidence="13 14" key="1">
    <citation type="submission" date="2020-08" db="EMBL/GenBank/DDBJ databases">
        <title>Genomic Encyclopedia of Type Strains, Phase IV (KMG-IV): sequencing the most valuable type-strain genomes for metagenomic binning, comparative biology and taxonomic classification.</title>
        <authorList>
            <person name="Goeker M."/>
        </authorList>
    </citation>
    <scope>NUCLEOTIDE SEQUENCE [LARGE SCALE GENOMIC DNA]</scope>
    <source>
        <strain evidence="13 14">DSM 26723</strain>
    </source>
</reference>
<dbReference type="PROSITE" id="PS52016">
    <property type="entry name" value="TONB_DEPENDENT_REC_3"/>
    <property type="match status" value="1"/>
</dbReference>
<dbReference type="Gene3D" id="2.40.170.20">
    <property type="entry name" value="TonB-dependent receptor, beta-barrel domain"/>
    <property type="match status" value="1"/>
</dbReference>
<dbReference type="SUPFAM" id="SSF56935">
    <property type="entry name" value="Porins"/>
    <property type="match status" value="1"/>
</dbReference>
<dbReference type="InterPro" id="IPR036942">
    <property type="entry name" value="Beta-barrel_TonB_sf"/>
</dbReference>
<proteinExistence type="inferred from homology"/>
<evidence type="ECO:0000256" key="6">
    <source>
        <dbReference type="ARBA" id="ARBA00023136"/>
    </source>
</evidence>
<accession>A0A841HQ24</accession>
<protein>
    <submittedName>
        <fullName evidence="13">Iron complex outermembrane receptor protein</fullName>
    </submittedName>
</protein>
<evidence type="ECO:0000256" key="7">
    <source>
        <dbReference type="ARBA" id="ARBA00023237"/>
    </source>
</evidence>
<keyword evidence="2 8" id="KW-0813">Transport</keyword>
<keyword evidence="13" id="KW-0675">Receptor</keyword>
<evidence type="ECO:0000259" key="12">
    <source>
        <dbReference type="Pfam" id="PF07715"/>
    </source>
</evidence>
<dbReference type="EMBL" id="JACHHZ010000003">
    <property type="protein sequence ID" value="MBB6094005.1"/>
    <property type="molecule type" value="Genomic_DNA"/>
</dbReference>
<dbReference type="RefSeq" id="WP_184332888.1">
    <property type="nucleotide sequence ID" value="NZ_JACHHZ010000003.1"/>
</dbReference>
<evidence type="ECO:0000256" key="8">
    <source>
        <dbReference type="PROSITE-ProRule" id="PRU01360"/>
    </source>
</evidence>
<evidence type="ECO:0000256" key="4">
    <source>
        <dbReference type="ARBA" id="ARBA00022692"/>
    </source>
</evidence>
<comment type="caution">
    <text evidence="13">The sequence shown here is derived from an EMBL/GenBank/DDBJ whole genome shotgun (WGS) entry which is preliminary data.</text>
</comment>
<dbReference type="InterPro" id="IPR037066">
    <property type="entry name" value="Plug_dom_sf"/>
</dbReference>
<keyword evidence="5 9" id="KW-0798">TonB box</keyword>
<evidence type="ECO:0000256" key="1">
    <source>
        <dbReference type="ARBA" id="ARBA00004571"/>
    </source>
</evidence>